<feature type="transmembrane region" description="Helical" evidence="7">
    <location>
        <begin position="418"/>
        <end position="442"/>
    </location>
</feature>
<evidence type="ECO:0000313" key="10">
    <source>
        <dbReference type="Proteomes" id="UP000800200"/>
    </source>
</evidence>
<dbReference type="PANTHER" id="PTHR23514:SF3">
    <property type="entry name" value="BYPASS OF STOP CODON PROTEIN 6"/>
    <property type="match status" value="1"/>
</dbReference>
<comment type="subcellular location">
    <subcellularLocation>
        <location evidence="1">Endomembrane system</location>
        <topology evidence="1">Multi-pass membrane protein</topology>
    </subcellularLocation>
</comment>
<proteinExistence type="inferred from homology"/>
<dbReference type="GO" id="GO:0022857">
    <property type="term" value="F:transmembrane transporter activity"/>
    <property type="evidence" value="ECO:0007669"/>
    <property type="project" value="InterPro"/>
</dbReference>
<feature type="transmembrane region" description="Helical" evidence="7">
    <location>
        <begin position="149"/>
        <end position="167"/>
    </location>
</feature>
<dbReference type="EMBL" id="ML994620">
    <property type="protein sequence ID" value="KAF2189609.1"/>
    <property type="molecule type" value="Genomic_DNA"/>
</dbReference>
<dbReference type="InterPro" id="IPR036259">
    <property type="entry name" value="MFS_trans_sf"/>
</dbReference>
<dbReference type="InterPro" id="IPR020846">
    <property type="entry name" value="MFS_dom"/>
</dbReference>
<evidence type="ECO:0000256" key="3">
    <source>
        <dbReference type="ARBA" id="ARBA00022448"/>
    </source>
</evidence>
<protein>
    <submittedName>
        <fullName evidence="9">MFS general substrate transporter</fullName>
    </submittedName>
</protein>
<organism evidence="9 10">
    <name type="scientific">Zopfia rhizophila CBS 207.26</name>
    <dbReference type="NCBI Taxonomy" id="1314779"/>
    <lineage>
        <taxon>Eukaryota</taxon>
        <taxon>Fungi</taxon>
        <taxon>Dikarya</taxon>
        <taxon>Ascomycota</taxon>
        <taxon>Pezizomycotina</taxon>
        <taxon>Dothideomycetes</taxon>
        <taxon>Dothideomycetes incertae sedis</taxon>
        <taxon>Zopfiaceae</taxon>
        <taxon>Zopfia</taxon>
    </lineage>
</organism>
<evidence type="ECO:0000256" key="2">
    <source>
        <dbReference type="ARBA" id="ARBA00008335"/>
    </source>
</evidence>
<feature type="transmembrane region" description="Helical" evidence="7">
    <location>
        <begin position="115"/>
        <end position="137"/>
    </location>
</feature>
<dbReference type="PROSITE" id="PS50850">
    <property type="entry name" value="MFS"/>
    <property type="match status" value="1"/>
</dbReference>
<feature type="transmembrane region" description="Helical" evidence="7">
    <location>
        <begin position="240"/>
        <end position="268"/>
    </location>
</feature>
<feature type="transmembrane region" description="Helical" evidence="7">
    <location>
        <begin position="173"/>
        <end position="196"/>
    </location>
</feature>
<feature type="transmembrane region" description="Helical" evidence="7">
    <location>
        <begin position="86"/>
        <end position="109"/>
    </location>
</feature>
<dbReference type="Gene3D" id="1.20.1250.20">
    <property type="entry name" value="MFS general substrate transporter like domains"/>
    <property type="match status" value="2"/>
</dbReference>
<name>A0A6A6EGD4_9PEZI</name>
<feature type="transmembrane region" description="Helical" evidence="7">
    <location>
        <begin position="328"/>
        <end position="347"/>
    </location>
</feature>
<dbReference type="Proteomes" id="UP000800200">
    <property type="component" value="Unassembled WGS sequence"/>
</dbReference>
<dbReference type="FunFam" id="1.20.1250.20:FF:000467">
    <property type="entry name" value="Putative MFS transporter"/>
    <property type="match status" value="1"/>
</dbReference>
<feature type="domain" description="Major facilitator superfamily (MFS) profile" evidence="8">
    <location>
        <begin position="84"/>
        <end position="473"/>
    </location>
</feature>
<evidence type="ECO:0000256" key="5">
    <source>
        <dbReference type="ARBA" id="ARBA00022989"/>
    </source>
</evidence>
<comment type="similarity">
    <text evidence="2">Belongs to the major facilitator superfamily.</text>
</comment>
<dbReference type="Pfam" id="PF07690">
    <property type="entry name" value="MFS_1"/>
    <property type="match status" value="1"/>
</dbReference>
<evidence type="ECO:0000256" key="4">
    <source>
        <dbReference type="ARBA" id="ARBA00022692"/>
    </source>
</evidence>
<keyword evidence="6 7" id="KW-0472">Membrane</keyword>
<keyword evidence="3" id="KW-0813">Transport</keyword>
<dbReference type="FunFam" id="1.20.1250.20:FF:000308">
    <property type="entry name" value="MFS efflux transporter"/>
    <property type="match status" value="1"/>
</dbReference>
<feature type="transmembrane region" description="Helical" evidence="7">
    <location>
        <begin position="208"/>
        <end position="228"/>
    </location>
</feature>
<dbReference type="GO" id="GO:0016020">
    <property type="term" value="C:membrane"/>
    <property type="evidence" value="ECO:0007669"/>
    <property type="project" value="TreeGrafter"/>
</dbReference>
<dbReference type="GO" id="GO:0012505">
    <property type="term" value="C:endomembrane system"/>
    <property type="evidence" value="ECO:0007669"/>
    <property type="project" value="UniProtKB-SubCell"/>
</dbReference>
<evidence type="ECO:0000313" key="9">
    <source>
        <dbReference type="EMBL" id="KAF2189609.1"/>
    </source>
</evidence>
<keyword evidence="5 7" id="KW-1133">Transmembrane helix</keyword>
<keyword evidence="4 7" id="KW-0812">Transmembrane</keyword>
<feature type="transmembrane region" description="Helical" evidence="7">
    <location>
        <begin position="289"/>
        <end position="316"/>
    </location>
</feature>
<evidence type="ECO:0000259" key="8">
    <source>
        <dbReference type="PROSITE" id="PS50850"/>
    </source>
</evidence>
<accession>A0A6A6EGD4</accession>
<gene>
    <name evidence="9" type="ORF">K469DRAFT_658594</name>
</gene>
<dbReference type="InterPro" id="IPR011701">
    <property type="entry name" value="MFS"/>
</dbReference>
<evidence type="ECO:0000256" key="1">
    <source>
        <dbReference type="ARBA" id="ARBA00004127"/>
    </source>
</evidence>
<dbReference type="OrthoDB" id="413079at2759"/>
<evidence type="ECO:0000256" key="6">
    <source>
        <dbReference type="ARBA" id="ARBA00023136"/>
    </source>
</evidence>
<feature type="transmembrane region" description="Helical" evidence="7">
    <location>
        <begin position="384"/>
        <end position="406"/>
    </location>
</feature>
<keyword evidence="10" id="KW-1185">Reference proteome</keyword>
<dbReference type="SUPFAM" id="SSF103473">
    <property type="entry name" value="MFS general substrate transporter"/>
    <property type="match status" value="1"/>
</dbReference>
<feature type="transmembrane region" description="Helical" evidence="7">
    <location>
        <begin position="448"/>
        <end position="467"/>
    </location>
</feature>
<reference evidence="9" key="1">
    <citation type="journal article" date="2020" name="Stud. Mycol.">
        <title>101 Dothideomycetes genomes: a test case for predicting lifestyles and emergence of pathogens.</title>
        <authorList>
            <person name="Haridas S."/>
            <person name="Albert R."/>
            <person name="Binder M."/>
            <person name="Bloem J."/>
            <person name="Labutti K."/>
            <person name="Salamov A."/>
            <person name="Andreopoulos B."/>
            <person name="Baker S."/>
            <person name="Barry K."/>
            <person name="Bills G."/>
            <person name="Bluhm B."/>
            <person name="Cannon C."/>
            <person name="Castanera R."/>
            <person name="Culley D."/>
            <person name="Daum C."/>
            <person name="Ezra D."/>
            <person name="Gonzalez J."/>
            <person name="Henrissat B."/>
            <person name="Kuo A."/>
            <person name="Liang C."/>
            <person name="Lipzen A."/>
            <person name="Lutzoni F."/>
            <person name="Magnuson J."/>
            <person name="Mondo S."/>
            <person name="Nolan M."/>
            <person name="Ohm R."/>
            <person name="Pangilinan J."/>
            <person name="Park H.-J."/>
            <person name="Ramirez L."/>
            <person name="Alfaro M."/>
            <person name="Sun H."/>
            <person name="Tritt A."/>
            <person name="Yoshinaga Y."/>
            <person name="Zwiers L.-H."/>
            <person name="Turgeon B."/>
            <person name="Goodwin S."/>
            <person name="Spatafora J."/>
            <person name="Crous P."/>
            <person name="Grigoriev I."/>
        </authorList>
    </citation>
    <scope>NUCLEOTIDE SEQUENCE</scope>
    <source>
        <strain evidence="9">CBS 207.26</strain>
    </source>
</reference>
<dbReference type="PANTHER" id="PTHR23514">
    <property type="entry name" value="BYPASS OF STOP CODON PROTEIN 6"/>
    <property type="match status" value="1"/>
</dbReference>
<dbReference type="InterPro" id="IPR051788">
    <property type="entry name" value="MFS_Transporter"/>
</dbReference>
<feature type="transmembrane region" description="Helical" evidence="7">
    <location>
        <begin position="359"/>
        <end position="378"/>
    </location>
</feature>
<evidence type="ECO:0000256" key="7">
    <source>
        <dbReference type="SAM" id="Phobius"/>
    </source>
</evidence>
<sequence length="475" mass="51718">MAIHQNGGSSTCVIEPVELQDLSHYLGGPTHKSPHTRASLDITDAGVSREWKSQNGDPVENLPSPTTATEKLERWNHPRINLWRTLAAFWSFVVMGANDAAYGALIPYLQAYYSLTYTVISLVFLSPLAGYTASALMNNTIHLKFGQRGVALISPGCHLLAYVIIAIHPPYPVLVVVFMLAGFGNGLADAAWNAWIGNMANPNEVLGFLHAFYGLGATFSPLIATTMITKGSRLPWYYFYYVMIGMAFLELVTSATSFWSASGAVFRANNPRTTDTKDNRMKEALVRFPFARVTWLCSLFLLGYVGIEVALGGWIVKFMLEVRDAADFASGMTATGFWLGLTIGRIILGFITPRLGEKLAISIYLPICMGLELIFWLVPQFYVSAVAIALQGFFLGPLFPAAVVAATKLLPRHLHVSAIGFAAAFGGSGAAIFPFAVGAIAQAKGVQVLQPIILALLGVILLLWLCLPRIHRKQE</sequence>
<dbReference type="AlphaFoldDB" id="A0A6A6EGD4"/>